<evidence type="ECO:0000313" key="2">
    <source>
        <dbReference type="Proteomes" id="UP001199525"/>
    </source>
</evidence>
<protein>
    <submittedName>
        <fullName evidence="1">Uncharacterized protein</fullName>
    </submittedName>
</protein>
<sequence>MELLRVAQQIINDEAVRLFTQECGIHYPVIFENKSIKIYVQSQRAARVLSWQKCYLLSKQCISWNYQKVEIYSPPYYCSPITINPHAILKKYCDYQDSVMNKVPPIIAKAGIQLDNLKLSQSLLPIIIRWIENPNIKGAIVRISDERQIVLTEASAALISGTDLVGATKRKRSDYWYLSDLSDMRRETKQRGDSPFEFRWRGTNEQRSQWTLFVNRYYIVCDEFSNVYQISENIGAEQIIPPPTI</sequence>
<comment type="caution">
    <text evidence="1">The sequence shown here is derived from an EMBL/GenBank/DDBJ whole genome shotgun (WGS) entry which is preliminary data.</text>
</comment>
<keyword evidence="2" id="KW-1185">Reference proteome</keyword>
<dbReference type="EMBL" id="JAIVFQ010000023">
    <property type="protein sequence ID" value="MCC5600907.1"/>
    <property type="molecule type" value="Genomic_DNA"/>
</dbReference>
<dbReference type="RefSeq" id="WP_229485963.1">
    <property type="nucleotide sequence ID" value="NZ_JAIVFQ010000023.1"/>
</dbReference>
<dbReference type="Proteomes" id="UP001199525">
    <property type="component" value="Unassembled WGS sequence"/>
</dbReference>
<gene>
    <name evidence="1" type="ORF">LC586_17210</name>
</gene>
<evidence type="ECO:0000313" key="1">
    <source>
        <dbReference type="EMBL" id="MCC5600907.1"/>
    </source>
</evidence>
<proteinExistence type="predicted"/>
<accession>A0ABS8IBL4</accession>
<organism evidence="1 2">
    <name type="scientific">Nostoc favosum CHAB5714</name>
    <dbReference type="NCBI Taxonomy" id="2780399"/>
    <lineage>
        <taxon>Bacteria</taxon>
        <taxon>Bacillati</taxon>
        <taxon>Cyanobacteriota</taxon>
        <taxon>Cyanophyceae</taxon>
        <taxon>Nostocales</taxon>
        <taxon>Nostocaceae</taxon>
        <taxon>Nostoc</taxon>
        <taxon>Nostoc favosum</taxon>
    </lineage>
</organism>
<reference evidence="1 2" key="1">
    <citation type="journal article" date="2021" name="Microorganisms">
        <title>Genome Evolution of Filamentous Cyanobacterium Nostoc Species: From Facultative Symbiosis to Free Living.</title>
        <authorList>
            <person name="Huo D."/>
            <person name="Li H."/>
            <person name="Cai F."/>
            <person name="Guo X."/>
            <person name="Qiao Z."/>
            <person name="Wang W."/>
            <person name="Yu G."/>
            <person name="Li R."/>
        </authorList>
    </citation>
    <scope>NUCLEOTIDE SEQUENCE [LARGE SCALE GENOMIC DNA]</scope>
    <source>
        <strain evidence="1 2">CHAB 5714</strain>
    </source>
</reference>
<name>A0ABS8IBL4_9NOSO</name>